<dbReference type="EMBL" id="QKZS01000011">
    <property type="protein sequence ID" value="PZX50766.1"/>
    <property type="molecule type" value="Genomic_DNA"/>
</dbReference>
<sequence>MTRISDSDRALIDAALAAGRLRRIPRGVSGLPVAVWDGAKLIYPEKDGAPAPKQGLSFARTTAPPELRARRAAVASLHAQGLCVTAIAAELGVHPQRVRDDHAVLRLAPHKPPERGKAGAVAAGDPPARAAAGATKPTAPAKPAPAKEKAAAKTAAPVTTPATAQPGKPLAAAPGASSPPAAAGPSWRTAA</sequence>
<feature type="compositionally biased region" description="Low complexity" evidence="1">
    <location>
        <begin position="118"/>
        <end position="141"/>
    </location>
</feature>
<dbReference type="AlphaFoldDB" id="A0A2W7R082"/>
<protein>
    <submittedName>
        <fullName evidence="3">Uncharacterized protein</fullName>
    </submittedName>
</protein>
<dbReference type="Proteomes" id="UP000249538">
    <property type="component" value="Unassembled WGS sequence"/>
</dbReference>
<feature type="region of interest" description="Disordered" evidence="1">
    <location>
        <begin position="109"/>
        <end position="191"/>
    </location>
</feature>
<feature type="compositionally biased region" description="Low complexity" evidence="1">
    <location>
        <begin position="152"/>
        <end position="191"/>
    </location>
</feature>
<reference evidence="3 4" key="1">
    <citation type="submission" date="2018-06" db="EMBL/GenBank/DDBJ databases">
        <title>Genomic Encyclopedia of Archaeal and Bacterial Type Strains, Phase II (KMG-II): from individual species to whole genera.</title>
        <authorList>
            <person name="Goeker M."/>
        </authorList>
    </citation>
    <scope>NUCLEOTIDE SEQUENCE [LARGE SCALE GENOMIC DNA]</scope>
    <source>
        <strain evidence="3 4">DSM 18774</strain>
    </source>
</reference>
<name>A0A2W7R082_9RHOB</name>
<dbReference type="RefSeq" id="WP_111467358.1">
    <property type="nucleotide sequence ID" value="NZ_QKZS01000005.1"/>
</dbReference>
<dbReference type="Pfam" id="PF13384">
    <property type="entry name" value="HTH_23"/>
    <property type="match status" value="1"/>
</dbReference>
<gene>
    <name evidence="3" type="ORF">LX76_01861</name>
    <name evidence="2" type="ORF">LX76_03305</name>
</gene>
<organism evidence="3 4">
    <name type="scientific">Cereibacter changlensis</name>
    <dbReference type="NCBI Taxonomy" id="402884"/>
    <lineage>
        <taxon>Bacteria</taxon>
        <taxon>Pseudomonadati</taxon>
        <taxon>Pseudomonadota</taxon>
        <taxon>Alphaproteobacteria</taxon>
        <taxon>Rhodobacterales</taxon>
        <taxon>Paracoccaceae</taxon>
        <taxon>Cereibacter</taxon>
    </lineage>
</organism>
<comment type="caution">
    <text evidence="3">The sequence shown here is derived from an EMBL/GenBank/DDBJ whole genome shotgun (WGS) entry which is preliminary data.</text>
</comment>
<evidence type="ECO:0000313" key="3">
    <source>
        <dbReference type="EMBL" id="PZX54218.1"/>
    </source>
</evidence>
<evidence type="ECO:0000313" key="4">
    <source>
        <dbReference type="Proteomes" id="UP000249538"/>
    </source>
</evidence>
<proteinExistence type="predicted"/>
<accession>A0A2W7R082</accession>
<evidence type="ECO:0000313" key="2">
    <source>
        <dbReference type="EMBL" id="PZX50766.1"/>
    </source>
</evidence>
<evidence type="ECO:0000256" key="1">
    <source>
        <dbReference type="SAM" id="MobiDB-lite"/>
    </source>
</evidence>
<dbReference type="EMBL" id="QKZS01000005">
    <property type="protein sequence ID" value="PZX54218.1"/>
    <property type="molecule type" value="Genomic_DNA"/>
</dbReference>